<dbReference type="Gene3D" id="1.25.40.420">
    <property type="match status" value="1"/>
</dbReference>
<keyword evidence="3" id="KW-1185">Reference proteome</keyword>
<dbReference type="InterPro" id="IPR011705">
    <property type="entry name" value="BACK"/>
</dbReference>
<reference evidence="2" key="1">
    <citation type="submission" date="2021-03" db="EMBL/GenBank/DDBJ databases">
        <authorList>
            <person name="Bekaert M."/>
        </authorList>
    </citation>
    <scope>NUCLEOTIDE SEQUENCE</scope>
</reference>
<sequence>MAKLKTNALKFIADNAAEVFKNDDFLKLLSEDLVDILELDSLVYKKVDVIRTVLKWVDSKLTKSNNRIDGKSRRAVLLKDDILFTMAIPLLSLEEFTSVIIPSCILTDEEQLQIFKSISIPNNASSCGKFRVSLRKGGRVEEVFVKDILYPSKKKSVNVWATFSKNWTNLQAVTLSVKANKRIKIKSITLNPQFLQSNPRNLYFKIDIAKMQDSLPRTPCLEDCSEDDRNVIETEEGTLNVKYEGRACKIPIDKVIQQNEILELTINPILSNPNLNKWEPDQHKIWLLPFAFAIYNGMMYRHEISQQTTLYFSLRGGHVVESFEVMEVC</sequence>
<feature type="domain" description="BACK" evidence="1">
    <location>
        <begin position="3"/>
        <end position="63"/>
    </location>
</feature>
<evidence type="ECO:0000313" key="2">
    <source>
        <dbReference type="EMBL" id="CAG2207958.1"/>
    </source>
</evidence>
<dbReference type="Pfam" id="PF07707">
    <property type="entry name" value="BACK"/>
    <property type="match status" value="1"/>
</dbReference>
<accession>A0A8S3RNT7</accession>
<comment type="caution">
    <text evidence="2">The sequence shown here is derived from an EMBL/GenBank/DDBJ whole genome shotgun (WGS) entry which is preliminary data.</text>
</comment>
<evidence type="ECO:0000313" key="3">
    <source>
        <dbReference type="Proteomes" id="UP000683360"/>
    </source>
</evidence>
<proteinExistence type="predicted"/>
<dbReference type="PANTHER" id="PTHR45774">
    <property type="entry name" value="BTB/POZ DOMAIN-CONTAINING"/>
    <property type="match status" value="1"/>
</dbReference>
<dbReference type="AlphaFoldDB" id="A0A8S3RNT7"/>
<organism evidence="2 3">
    <name type="scientific">Mytilus edulis</name>
    <name type="common">Blue mussel</name>
    <dbReference type="NCBI Taxonomy" id="6550"/>
    <lineage>
        <taxon>Eukaryota</taxon>
        <taxon>Metazoa</taxon>
        <taxon>Spiralia</taxon>
        <taxon>Lophotrochozoa</taxon>
        <taxon>Mollusca</taxon>
        <taxon>Bivalvia</taxon>
        <taxon>Autobranchia</taxon>
        <taxon>Pteriomorphia</taxon>
        <taxon>Mytilida</taxon>
        <taxon>Mytiloidea</taxon>
        <taxon>Mytilidae</taxon>
        <taxon>Mytilinae</taxon>
        <taxon>Mytilus</taxon>
    </lineage>
</organism>
<name>A0A8S3RNT7_MYTED</name>
<dbReference type="EMBL" id="CAJPWZ010001095">
    <property type="protein sequence ID" value="CAG2207958.1"/>
    <property type="molecule type" value="Genomic_DNA"/>
</dbReference>
<dbReference type="OrthoDB" id="6199890at2759"/>
<dbReference type="Proteomes" id="UP000683360">
    <property type="component" value="Unassembled WGS sequence"/>
</dbReference>
<evidence type="ECO:0000259" key="1">
    <source>
        <dbReference type="Pfam" id="PF07707"/>
    </source>
</evidence>
<protein>
    <recommendedName>
        <fullName evidence="1">BACK domain-containing protein</fullName>
    </recommendedName>
</protein>
<gene>
    <name evidence="2" type="ORF">MEDL_22161</name>
</gene>
<dbReference type="PANTHER" id="PTHR45774:SF3">
    <property type="entry name" value="BTB (POZ) DOMAIN-CONTAINING 2B-RELATED"/>
    <property type="match status" value="1"/>
</dbReference>